<accession>A0A7X1J436</accession>
<evidence type="ECO:0000313" key="1">
    <source>
        <dbReference type="EMBL" id="MBC2903170.1"/>
    </source>
</evidence>
<dbReference type="Pfam" id="PF19730">
    <property type="entry name" value="DUF6221"/>
    <property type="match status" value="1"/>
</dbReference>
<dbReference type="AlphaFoldDB" id="A0A7X1J436"/>
<protein>
    <submittedName>
        <fullName evidence="1">Uncharacterized protein</fullName>
    </submittedName>
</protein>
<comment type="caution">
    <text evidence="1">The sequence shown here is derived from an EMBL/GenBank/DDBJ whole genome shotgun (WGS) entry which is preliminary data.</text>
</comment>
<sequence>MPDLRGWITQQIDRVEETARLIAPGGYEPDEWRTEPSRSGRWAQIVAYSRTLGEPPEAAVRESDQPVALVQTGRNEHLLIAMHDPAAVLRRCEADRRILNRHRLNPDVHHEPACLGCGTYGDMELSETDNLNECPELLDLGYAHGLTPEILATLDQPVPSPMPPRPEPGPGIRIGRLRAADLMQMSEVPPALRGPNWKRTP</sequence>
<dbReference type="InterPro" id="IPR046193">
    <property type="entry name" value="DUF6221"/>
</dbReference>
<evidence type="ECO:0000313" key="2">
    <source>
        <dbReference type="Proteomes" id="UP000584670"/>
    </source>
</evidence>
<reference evidence="1 2" key="1">
    <citation type="submission" date="2020-08" db="EMBL/GenBank/DDBJ databases">
        <title>Streptomyces sp. PSKA01 genome sequencing and assembly.</title>
        <authorList>
            <person name="Mandal S."/>
            <person name="Maiti P.K."/>
            <person name="Das P."/>
        </authorList>
    </citation>
    <scope>NUCLEOTIDE SEQUENCE [LARGE SCALE GENOMIC DNA]</scope>
    <source>
        <strain evidence="1 2">PSKA01</strain>
    </source>
</reference>
<name>A0A7X1J436_9ACTN</name>
<proteinExistence type="predicted"/>
<organism evidence="1 2">
    <name type="scientific">Streptomyces cupreus</name>
    <dbReference type="NCBI Taxonomy" id="2759956"/>
    <lineage>
        <taxon>Bacteria</taxon>
        <taxon>Bacillati</taxon>
        <taxon>Actinomycetota</taxon>
        <taxon>Actinomycetes</taxon>
        <taxon>Kitasatosporales</taxon>
        <taxon>Streptomycetaceae</taxon>
        <taxon>Streptomyces</taxon>
    </lineage>
</organism>
<keyword evidence="2" id="KW-1185">Reference proteome</keyword>
<gene>
    <name evidence="1" type="ORF">H4N64_16445</name>
</gene>
<dbReference type="EMBL" id="JACMSF010000015">
    <property type="protein sequence ID" value="MBC2903170.1"/>
    <property type="molecule type" value="Genomic_DNA"/>
</dbReference>
<dbReference type="RefSeq" id="WP_186283057.1">
    <property type="nucleotide sequence ID" value="NZ_JACMSF010000015.1"/>
</dbReference>
<dbReference type="Proteomes" id="UP000584670">
    <property type="component" value="Unassembled WGS sequence"/>
</dbReference>